<organism evidence="2 3">
    <name type="scientific">Nostoc favosum CHAB5714</name>
    <dbReference type="NCBI Taxonomy" id="2780399"/>
    <lineage>
        <taxon>Bacteria</taxon>
        <taxon>Bacillati</taxon>
        <taxon>Cyanobacteriota</taxon>
        <taxon>Cyanophyceae</taxon>
        <taxon>Nostocales</taxon>
        <taxon>Nostocaceae</taxon>
        <taxon>Nostoc</taxon>
        <taxon>Nostoc favosum</taxon>
    </lineage>
</organism>
<keyword evidence="3" id="KW-1185">Reference proteome</keyword>
<evidence type="ECO:0000313" key="2">
    <source>
        <dbReference type="EMBL" id="MCC5603610.1"/>
    </source>
</evidence>
<keyword evidence="1" id="KW-0472">Membrane</keyword>
<proteinExistence type="predicted"/>
<accession>A0ABS8IH86</accession>
<evidence type="ECO:0000256" key="1">
    <source>
        <dbReference type="SAM" id="Phobius"/>
    </source>
</evidence>
<feature type="transmembrane region" description="Helical" evidence="1">
    <location>
        <begin position="54"/>
        <end position="71"/>
    </location>
</feature>
<protein>
    <recommendedName>
        <fullName evidence="4">Secreted protein</fullName>
    </recommendedName>
</protein>
<dbReference type="EMBL" id="JAIVFQ010000085">
    <property type="protein sequence ID" value="MCC5603610.1"/>
    <property type="molecule type" value="Genomic_DNA"/>
</dbReference>
<keyword evidence="1" id="KW-0812">Transmembrane</keyword>
<dbReference type="Proteomes" id="UP001199525">
    <property type="component" value="Unassembled WGS sequence"/>
</dbReference>
<gene>
    <name evidence="2" type="ORF">LC586_31665</name>
</gene>
<sequence>MFWKSLVQDSATTLSLLLFLCVLCVAPDASPLALASPFGIRGDAARTSRQSRPTHWLLCGSFFLNFALIPVDKNPQQKSTITQVKKVVAC</sequence>
<name>A0ABS8IH86_9NOSO</name>
<keyword evidence="1" id="KW-1133">Transmembrane helix</keyword>
<evidence type="ECO:0008006" key="4">
    <source>
        <dbReference type="Google" id="ProtNLM"/>
    </source>
</evidence>
<comment type="caution">
    <text evidence="2">The sequence shown here is derived from an EMBL/GenBank/DDBJ whole genome shotgun (WGS) entry which is preliminary data.</text>
</comment>
<reference evidence="2 3" key="1">
    <citation type="journal article" date="2021" name="Microorganisms">
        <title>Genome Evolution of Filamentous Cyanobacterium Nostoc Species: From Facultative Symbiosis to Free Living.</title>
        <authorList>
            <person name="Huo D."/>
            <person name="Li H."/>
            <person name="Cai F."/>
            <person name="Guo X."/>
            <person name="Qiao Z."/>
            <person name="Wang W."/>
            <person name="Yu G."/>
            <person name="Li R."/>
        </authorList>
    </citation>
    <scope>NUCLEOTIDE SEQUENCE [LARGE SCALE GENOMIC DNA]</scope>
    <source>
        <strain evidence="2 3">CHAB 5714</strain>
    </source>
</reference>
<dbReference type="RefSeq" id="WP_229489383.1">
    <property type="nucleotide sequence ID" value="NZ_JAIVFQ010000085.1"/>
</dbReference>
<evidence type="ECO:0000313" key="3">
    <source>
        <dbReference type="Proteomes" id="UP001199525"/>
    </source>
</evidence>